<keyword evidence="4 7" id="KW-0812">Transmembrane</keyword>
<comment type="subcellular location">
    <subcellularLocation>
        <location evidence="1">Cell membrane</location>
        <topology evidence="1">Multi-pass membrane protein</topology>
    </subcellularLocation>
</comment>
<organism evidence="8">
    <name type="scientific">bioreactor metagenome</name>
    <dbReference type="NCBI Taxonomy" id="1076179"/>
    <lineage>
        <taxon>unclassified sequences</taxon>
        <taxon>metagenomes</taxon>
        <taxon>ecological metagenomes</taxon>
    </lineage>
</organism>
<dbReference type="InterPro" id="IPR052017">
    <property type="entry name" value="TSUP"/>
</dbReference>
<keyword evidence="5 7" id="KW-1133">Transmembrane helix</keyword>
<sequence>MDLHLFVVTSVAVFAATMFQTIAGFGYAIIGVPLLSGILGIKETVIFLLIGSIYMRVYVVFKVRKELEFSMVKRIFLGAMVGIIPGSMMLRYLDGNSLRIVLGVTLILAVIVLSSNYSWHTVHEKLEQFCFGIIGGFFNGSTSVGGPPIVLYMLNAKQPKDKMRANLFLYFLMTNIFTMIVWLFLGSAHFADVVGLPLWTLPAAFLGIYVGEKIFFHINQHLFNRIAMATILLSGLNMIYKGLML</sequence>
<evidence type="ECO:0000313" key="8">
    <source>
        <dbReference type="EMBL" id="MPL78925.1"/>
    </source>
</evidence>
<dbReference type="PANTHER" id="PTHR30269:SF37">
    <property type="entry name" value="MEMBRANE TRANSPORTER PROTEIN"/>
    <property type="match status" value="1"/>
</dbReference>
<dbReference type="EMBL" id="VSSQ01000121">
    <property type="protein sequence ID" value="MPL78925.1"/>
    <property type="molecule type" value="Genomic_DNA"/>
</dbReference>
<evidence type="ECO:0000256" key="3">
    <source>
        <dbReference type="ARBA" id="ARBA00022475"/>
    </source>
</evidence>
<reference evidence="8" key="1">
    <citation type="submission" date="2019-08" db="EMBL/GenBank/DDBJ databases">
        <authorList>
            <person name="Kucharzyk K."/>
            <person name="Murdoch R.W."/>
            <person name="Higgins S."/>
            <person name="Loffler F."/>
        </authorList>
    </citation>
    <scope>NUCLEOTIDE SEQUENCE</scope>
</reference>
<feature type="transmembrane region" description="Helical" evidence="7">
    <location>
        <begin position="222"/>
        <end position="240"/>
    </location>
</feature>
<evidence type="ECO:0000256" key="2">
    <source>
        <dbReference type="ARBA" id="ARBA00022448"/>
    </source>
</evidence>
<dbReference type="Pfam" id="PF01925">
    <property type="entry name" value="TauE"/>
    <property type="match status" value="1"/>
</dbReference>
<evidence type="ECO:0000256" key="6">
    <source>
        <dbReference type="ARBA" id="ARBA00023136"/>
    </source>
</evidence>
<dbReference type="AlphaFoldDB" id="A0A644UIX4"/>
<evidence type="ECO:0000256" key="1">
    <source>
        <dbReference type="ARBA" id="ARBA00004651"/>
    </source>
</evidence>
<feature type="transmembrane region" description="Helical" evidence="7">
    <location>
        <begin position="131"/>
        <end position="155"/>
    </location>
</feature>
<evidence type="ECO:0000256" key="5">
    <source>
        <dbReference type="ARBA" id="ARBA00022989"/>
    </source>
</evidence>
<evidence type="ECO:0000256" key="4">
    <source>
        <dbReference type="ARBA" id="ARBA00022692"/>
    </source>
</evidence>
<feature type="transmembrane region" description="Helical" evidence="7">
    <location>
        <begin position="6"/>
        <end position="32"/>
    </location>
</feature>
<feature type="transmembrane region" description="Helical" evidence="7">
    <location>
        <begin position="191"/>
        <end position="210"/>
    </location>
</feature>
<name>A0A644UIX4_9ZZZZ</name>
<keyword evidence="6 7" id="KW-0472">Membrane</keyword>
<comment type="caution">
    <text evidence="8">The sequence shown here is derived from an EMBL/GenBank/DDBJ whole genome shotgun (WGS) entry which is preliminary data.</text>
</comment>
<feature type="transmembrane region" description="Helical" evidence="7">
    <location>
        <begin position="167"/>
        <end position="185"/>
    </location>
</feature>
<feature type="transmembrane region" description="Helical" evidence="7">
    <location>
        <begin position="75"/>
        <end position="93"/>
    </location>
</feature>
<protein>
    <submittedName>
        <fullName evidence="8">Uncharacterized protein</fullName>
    </submittedName>
</protein>
<keyword evidence="3" id="KW-1003">Cell membrane</keyword>
<dbReference type="GO" id="GO:0005886">
    <property type="term" value="C:plasma membrane"/>
    <property type="evidence" value="ECO:0007669"/>
    <property type="project" value="UniProtKB-SubCell"/>
</dbReference>
<gene>
    <name evidence="8" type="ORF">SDC9_24797</name>
</gene>
<feature type="transmembrane region" description="Helical" evidence="7">
    <location>
        <begin position="44"/>
        <end position="63"/>
    </location>
</feature>
<dbReference type="PANTHER" id="PTHR30269">
    <property type="entry name" value="TRANSMEMBRANE PROTEIN YFCA"/>
    <property type="match status" value="1"/>
</dbReference>
<keyword evidence="2" id="KW-0813">Transport</keyword>
<accession>A0A644UIX4</accession>
<dbReference type="InterPro" id="IPR002781">
    <property type="entry name" value="TM_pro_TauE-like"/>
</dbReference>
<proteinExistence type="predicted"/>
<evidence type="ECO:0000256" key="7">
    <source>
        <dbReference type="SAM" id="Phobius"/>
    </source>
</evidence>
<feature type="transmembrane region" description="Helical" evidence="7">
    <location>
        <begin position="100"/>
        <end position="119"/>
    </location>
</feature>